<proteinExistence type="predicted"/>
<dbReference type="PANTHER" id="PTHR12358:SF106">
    <property type="entry name" value="LIPID KINASE YEGS"/>
    <property type="match status" value="1"/>
</dbReference>
<dbReference type="Pfam" id="PF00781">
    <property type="entry name" value="DAGK_cat"/>
    <property type="match status" value="1"/>
</dbReference>
<dbReference type="InterPro" id="IPR045540">
    <property type="entry name" value="YegS/DAGK_C"/>
</dbReference>
<dbReference type="Gene3D" id="3.40.50.10330">
    <property type="entry name" value="Probable inorganic polyphosphate/atp-NAD kinase, domain 1"/>
    <property type="match status" value="1"/>
</dbReference>
<keyword evidence="1" id="KW-0808">Transferase</keyword>
<dbReference type="EMBL" id="NWTK01000001">
    <property type="protein sequence ID" value="PKR55802.1"/>
    <property type="molecule type" value="Genomic_DNA"/>
</dbReference>
<dbReference type="Gene3D" id="2.60.200.40">
    <property type="match status" value="1"/>
</dbReference>
<dbReference type="InterPro" id="IPR001206">
    <property type="entry name" value="Diacylglycerol_kinase_cat_dom"/>
</dbReference>
<dbReference type="InterPro" id="IPR016064">
    <property type="entry name" value="NAD/diacylglycerol_kinase_sf"/>
</dbReference>
<dbReference type="PANTHER" id="PTHR12358">
    <property type="entry name" value="SPHINGOSINE KINASE"/>
    <property type="match status" value="1"/>
</dbReference>
<sequence>MADDGITIIFNPRAGGNKQRFLSAILQRAGVKVELLQTTHPGHARELAGRVRAGRRLYVAGGDGSLNEALNGLLDAQIDGHEVPPLGIIPLGTANVLAVEVGLGVNTRAVASYVNDPVHVWVRPGLLNGRAFFLMVGIGADADTVANVSLKLKRLIGKGAYVLEGLRNIAFPRHRDFEVHIGRDQYRVAGVVATHASHYGGKFIISPDASLTDNKLDVVLMPASGSLATARYGLALTMNRLFRQSDVSVIRTERLTITSHCGPAPVQIDGENAGALPCEISLSPYPVRLLVPRAYFNATSQKDGQIGASSQPLQIASQ</sequence>
<dbReference type="GO" id="GO:0016301">
    <property type="term" value="F:kinase activity"/>
    <property type="evidence" value="ECO:0007669"/>
    <property type="project" value="UniProtKB-KW"/>
</dbReference>
<dbReference type="InterPro" id="IPR017438">
    <property type="entry name" value="ATP-NAD_kinase_N"/>
</dbReference>
<dbReference type="InterPro" id="IPR050187">
    <property type="entry name" value="Lipid_Phosphate_FormReg"/>
</dbReference>
<accession>A0A2N3KZ00</accession>
<dbReference type="Pfam" id="PF19279">
    <property type="entry name" value="YegS_C"/>
    <property type="match status" value="1"/>
</dbReference>
<dbReference type="OrthoDB" id="9815110at2"/>
<evidence type="ECO:0000256" key="4">
    <source>
        <dbReference type="ARBA" id="ARBA00022840"/>
    </source>
</evidence>
<dbReference type="GO" id="GO:0005524">
    <property type="term" value="F:ATP binding"/>
    <property type="evidence" value="ECO:0007669"/>
    <property type="project" value="UniProtKB-KW"/>
</dbReference>
<name>A0A2N3KZ00_9PROT</name>
<reference evidence="6 7" key="1">
    <citation type="submission" date="2017-09" db="EMBL/GenBank/DDBJ databases">
        <title>Biodiversity and function of Thalassospira species in the particle-attached aromatic-hydrocarbon-degrading consortia from the surface seawater of the South China Sea.</title>
        <authorList>
            <person name="Dong C."/>
            <person name="Liu R."/>
            <person name="Shao Z."/>
        </authorList>
    </citation>
    <scope>NUCLEOTIDE SEQUENCE [LARGE SCALE GENOMIC DNA]</scope>
    <source>
        <strain evidence="6 7">CSC1P2</strain>
    </source>
</reference>
<evidence type="ECO:0000259" key="5">
    <source>
        <dbReference type="PROSITE" id="PS50146"/>
    </source>
</evidence>
<evidence type="ECO:0000256" key="2">
    <source>
        <dbReference type="ARBA" id="ARBA00022741"/>
    </source>
</evidence>
<dbReference type="SUPFAM" id="SSF111331">
    <property type="entry name" value="NAD kinase/diacylglycerol kinase-like"/>
    <property type="match status" value="1"/>
</dbReference>
<dbReference type="PROSITE" id="PS50146">
    <property type="entry name" value="DAGK"/>
    <property type="match status" value="1"/>
</dbReference>
<evidence type="ECO:0000256" key="1">
    <source>
        <dbReference type="ARBA" id="ARBA00022679"/>
    </source>
</evidence>
<dbReference type="SMART" id="SM00046">
    <property type="entry name" value="DAGKc"/>
    <property type="match status" value="1"/>
</dbReference>
<keyword evidence="3 6" id="KW-0418">Kinase</keyword>
<dbReference type="Proteomes" id="UP000233597">
    <property type="component" value="Unassembled WGS sequence"/>
</dbReference>
<keyword evidence="4" id="KW-0067">ATP-binding</keyword>
<organism evidence="6 7">
    <name type="scientific">Thalassospira marina</name>
    <dbReference type="NCBI Taxonomy" id="2048283"/>
    <lineage>
        <taxon>Bacteria</taxon>
        <taxon>Pseudomonadati</taxon>
        <taxon>Pseudomonadota</taxon>
        <taxon>Alphaproteobacteria</taxon>
        <taxon>Rhodospirillales</taxon>
        <taxon>Thalassospiraceae</taxon>
        <taxon>Thalassospira</taxon>
    </lineage>
</organism>
<evidence type="ECO:0000256" key="3">
    <source>
        <dbReference type="ARBA" id="ARBA00022777"/>
    </source>
</evidence>
<feature type="domain" description="DAGKc" evidence="5">
    <location>
        <begin position="1"/>
        <end position="112"/>
    </location>
</feature>
<comment type="caution">
    <text evidence="6">The sequence shown here is derived from an EMBL/GenBank/DDBJ whole genome shotgun (WGS) entry which is preliminary data.</text>
</comment>
<dbReference type="RefSeq" id="WP_101263795.1">
    <property type="nucleotide sequence ID" value="NZ_NWTK01000001.1"/>
</dbReference>
<keyword evidence="2" id="KW-0547">Nucleotide-binding</keyword>
<dbReference type="GO" id="GO:0005886">
    <property type="term" value="C:plasma membrane"/>
    <property type="evidence" value="ECO:0007669"/>
    <property type="project" value="TreeGrafter"/>
</dbReference>
<dbReference type="AlphaFoldDB" id="A0A2N3KZ00"/>
<evidence type="ECO:0000313" key="7">
    <source>
        <dbReference type="Proteomes" id="UP000233597"/>
    </source>
</evidence>
<evidence type="ECO:0000313" key="6">
    <source>
        <dbReference type="EMBL" id="PKR55802.1"/>
    </source>
</evidence>
<gene>
    <name evidence="6" type="ORF">COO20_00840</name>
</gene>
<protein>
    <submittedName>
        <fullName evidence="6">Diacylglycerol kinase</fullName>
    </submittedName>
</protein>